<dbReference type="InterPro" id="IPR050312">
    <property type="entry name" value="IolE/XylAMocC-like"/>
</dbReference>
<dbReference type="InterPro" id="IPR036237">
    <property type="entry name" value="Xyl_isomerase-like_sf"/>
</dbReference>
<dbReference type="EMBL" id="CP159253">
    <property type="protein sequence ID" value="XCG49112.1"/>
    <property type="molecule type" value="Genomic_DNA"/>
</dbReference>
<dbReference type="Gene3D" id="3.20.20.150">
    <property type="entry name" value="Divalent-metal-dependent TIM barrel enzymes"/>
    <property type="match status" value="1"/>
</dbReference>
<evidence type="ECO:0000313" key="2">
    <source>
        <dbReference type="EMBL" id="XCG49112.1"/>
    </source>
</evidence>
<dbReference type="RefSeq" id="WP_353643357.1">
    <property type="nucleotide sequence ID" value="NZ_CP159253.1"/>
</dbReference>
<gene>
    <name evidence="2" type="ORF">ABVK50_00245</name>
</gene>
<evidence type="ECO:0000259" key="1">
    <source>
        <dbReference type="Pfam" id="PF01261"/>
    </source>
</evidence>
<sequence length="276" mass="29207">MPHKLSLAFLTLFDCGPVGAVRIAGETGYDMVGLRLLPAAPTEAPYPLITDPALLRETVAALRETGVSVGDVEIARLKPETEISTFERFVDHAAQLGARHVLVAGDDPDHSRLTGTFAGFCRLARNYGLTADLEFMPWTAVPNLASARAIVEAAGEPNGGVLVDALHWDRSGGTIEEVQALPAKLINYVQFCDGSADYDRSDEGLIRIARSARLNPGEGGIDCVGLASAIPDGVTISVEVPNRELASTLGPKARAEAALAAARRVLEAAGRTWKAE</sequence>
<protein>
    <submittedName>
        <fullName evidence="2">TIM barrel protein</fullName>
    </submittedName>
</protein>
<name>A0AAU8CQJ7_9HYPH</name>
<dbReference type="PANTHER" id="PTHR12110:SF48">
    <property type="entry name" value="BLL3656 PROTEIN"/>
    <property type="match status" value="1"/>
</dbReference>
<accession>A0AAU8CQJ7</accession>
<feature type="domain" description="Xylose isomerase-like TIM barrel" evidence="1">
    <location>
        <begin position="22"/>
        <end position="261"/>
    </location>
</feature>
<dbReference type="InterPro" id="IPR013022">
    <property type="entry name" value="Xyl_isomerase-like_TIM-brl"/>
</dbReference>
<dbReference type="PANTHER" id="PTHR12110">
    <property type="entry name" value="HYDROXYPYRUVATE ISOMERASE"/>
    <property type="match status" value="1"/>
</dbReference>
<dbReference type="AlphaFoldDB" id="A0AAU8CQJ7"/>
<organism evidence="2">
    <name type="scientific">Mesorhizobium sp. WSM2240</name>
    <dbReference type="NCBI Taxonomy" id="3228851"/>
    <lineage>
        <taxon>Bacteria</taxon>
        <taxon>Pseudomonadati</taxon>
        <taxon>Pseudomonadota</taxon>
        <taxon>Alphaproteobacteria</taxon>
        <taxon>Hyphomicrobiales</taxon>
        <taxon>Phyllobacteriaceae</taxon>
        <taxon>Mesorhizobium</taxon>
    </lineage>
</organism>
<proteinExistence type="predicted"/>
<reference evidence="2" key="1">
    <citation type="submission" date="2024-06" db="EMBL/GenBank/DDBJ databases">
        <title>Mesorhizobium karijinii sp. nov., a symbiont of the iconic Swainsona formosa from arid Australia.</title>
        <authorList>
            <person name="Hill Y.J."/>
            <person name="Watkin E.L.J."/>
            <person name="O'Hara G.W."/>
            <person name="Terpolilli J."/>
            <person name="Tye M.L."/>
            <person name="Kohlmeier M.G."/>
        </authorList>
    </citation>
    <scope>NUCLEOTIDE SEQUENCE</scope>
    <source>
        <strain evidence="2">WSM2240</strain>
    </source>
</reference>
<dbReference type="Pfam" id="PF01261">
    <property type="entry name" value="AP_endonuc_2"/>
    <property type="match status" value="1"/>
</dbReference>
<dbReference type="SUPFAM" id="SSF51658">
    <property type="entry name" value="Xylose isomerase-like"/>
    <property type="match status" value="1"/>
</dbReference>